<evidence type="ECO:0000313" key="2">
    <source>
        <dbReference type="EMBL" id="CFX09940.1"/>
    </source>
</evidence>
<evidence type="ECO:0000259" key="1">
    <source>
        <dbReference type="SMART" id="SM00670"/>
    </source>
</evidence>
<dbReference type="EMBL" id="CGIH01000005">
    <property type="protein sequence ID" value="CFX09940.1"/>
    <property type="molecule type" value="Genomic_DNA"/>
</dbReference>
<dbReference type="InterPro" id="IPR002850">
    <property type="entry name" value="PIN_toxin-like"/>
</dbReference>
<dbReference type="AlphaFoldDB" id="A0A0E4GCA4"/>
<evidence type="ECO:0000313" key="3">
    <source>
        <dbReference type="Proteomes" id="UP000045545"/>
    </source>
</evidence>
<dbReference type="Proteomes" id="UP000045545">
    <property type="component" value="Unassembled WGS sequence"/>
</dbReference>
<dbReference type="InterPro" id="IPR029060">
    <property type="entry name" value="PIN-like_dom_sf"/>
</dbReference>
<proteinExistence type="predicted"/>
<keyword evidence="3" id="KW-1185">Reference proteome</keyword>
<dbReference type="SMART" id="SM00670">
    <property type="entry name" value="PINc"/>
    <property type="match status" value="1"/>
</dbReference>
<name>A0A0E4GCA4_9FIRM</name>
<organism evidence="2 3">
    <name type="scientific">Syntrophomonas zehnderi OL-4</name>
    <dbReference type="NCBI Taxonomy" id="690567"/>
    <lineage>
        <taxon>Bacteria</taxon>
        <taxon>Bacillati</taxon>
        <taxon>Bacillota</taxon>
        <taxon>Clostridia</taxon>
        <taxon>Eubacteriales</taxon>
        <taxon>Syntrophomonadaceae</taxon>
        <taxon>Syntrophomonas</taxon>
    </lineage>
</organism>
<dbReference type="SUPFAM" id="SSF88723">
    <property type="entry name" value="PIN domain-like"/>
    <property type="match status" value="1"/>
</dbReference>
<dbReference type="STRING" id="690567.451"/>
<dbReference type="RefSeq" id="WP_046495315.1">
    <property type="nucleotide sequence ID" value="NZ_CGIH01000005.1"/>
</dbReference>
<accession>A0A0E4GCA4</accession>
<feature type="domain" description="PIN" evidence="1">
    <location>
        <begin position="1"/>
        <end position="110"/>
    </location>
</feature>
<dbReference type="OrthoDB" id="335825at2"/>
<dbReference type="Pfam" id="PF13470">
    <property type="entry name" value="PIN_3"/>
    <property type="match status" value="1"/>
</dbReference>
<reference evidence="2 3" key="1">
    <citation type="submission" date="2015-03" db="EMBL/GenBank/DDBJ databases">
        <authorList>
            <person name="Murphy D."/>
        </authorList>
    </citation>
    <scope>NUCLEOTIDE SEQUENCE [LARGE SCALE GENOMIC DNA]</scope>
    <source>
        <strain evidence="2 3">OL-4</strain>
    </source>
</reference>
<dbReference type="PANTHER" id="PTHR34610">
    <property type="entry name" value="SSL7007 PROTEIN"/>
    <property type="match status" value="1"/>
</dbReference>
<dbReference type="InterPro" id="IPR002716">
    <property type="entry name" value="PIN_dom"/>
</dbReference>
<protein>
    <submittedName>
        <fullName evidence="2">PIN domain</fullName>
    </submittedName>
</protein>
<sequence>MKILVDTNILIYAILWPNSKPAAALLHVARFHELVLCDRNIFELRDVLRRKAPQVLADVDVFLAELAYDLVPAPEYPQKLISDPKDQPILNAAIITDVDIIISGDKHFLMLDMERPRTMTAAQYLEWIVSKE</sequence>
<gene>
    <name evidence="2" type="ORF">451</name>
</gene>
<dbReference type="PANTHER" id="PTHR34610:SF4">
    <property type="entry name" value="SLL8027 PROTEIN"/>
    <property type="match status" value="1"/>
</dbReference>